<accession>A0ABN7TTW3</accession>
<evidence type="ECO:0000256" key="1">
    <source>
        <dbReference type="ARBA" id="ARBA00023125"/>
    </source>
</evidence>
<dbReference type="InterPro" id="IPR018060">
    <property type="entry name" value="HTH_AraC"/>
</dbReference>
<organism evidence="3 4">
    <name type="scientific">Paenibacillus allorhizosphaerae</name>
    <dbReference type="NCBI Taxonomy" id="2849866"/>
    <lineage>
        <taxon>Bacteria</taxon>
        <taxon>Bacillati</taxon>
        <taxon>Bacillota</taxon>
        <taxon>Bacilli</taxon>
        <taxon>Bacillales</taxon>
        <taxon>Paenibacillaceae</taxon>
        <taxon>Paenibacillus</taxon>
    </lineage>
</organism>
<evidence type="ECO:0000259" key="2">
    <source>
        <dbReference type="PROSITE" id="PS01124"/>
    </source>
</evidence>
<sequence length="60" mass="7052">MKCVETRYAEDISLDMLADKLNMSSTYLSVYIKEKTGANFSEHINSIRIRRAKQLLWKQI</sequence>
<reference evidence="3 4" key="1">
    <citation type="submission" date="2021-06" db="EMBL/GenBank/DDBJ databases">
        <authorList>
            <person name="Criscuolo A."/>
        </authorList>
    </citation>
    <scope>NUCLEOTIDE SEQUENCE [LARGE SCALE GENOMIC DNA]</scope>
    <source>
        <strain evidence="4">CIP 111802</strain>
    </source>
</reference>
<dbReference type="PANTHER" id="PTHR43280:SF28">
    <property type="entry name" value="HTH-TYPE TRANSCRIPTIONAL ACTIVATOR RHAS"/>
    <property type="match status" value="1"/>
</dbReference>
<dbReference type="PANTHER" id="PTHR43280">
    <property type="entry name" value="ARAC-FAMILY TRANSCRIPTIONAL REGULATOR"/>
    <property type="match status" value="1"/>
</dbReference>
<dbReference type="Proteomes" id="UP000730618">
    <property type="component" value="Unassembled WGS sequence"/>
</dbReference>
<feature type="domain" description="HTH araC/xylS-type" evidence="2">
    <location>
        <begin position="1"/>
        <end position="60"/>
    </location>
</feature>
<keyword evidence="4" id="KW-1185">Reference proteome</keyword>
<dbReference type="PROSITE" id="PS01124">
    <property type="entry name" value="HTH_ARAC_FAMILY_2"/>
    <property type="match status" value="1"/>
</dbReference>
<keyword evidence="1" id="KW-0238">DNA-binding</keyword>
<dbReference type="EMBL" id="CAJVCE010000015">
    <property type="protein sequence ID" value="CAG7651050.1"/>
    <property type="molecule type" value="Genomic_DNA"/>
</dbReference>
<evidence type="ECO:0000313" key="4">
    <source>
        <dbReference type="Proteomes" id="UP000730618"/>
    </source>
</evidence>
<comment type="caution">
    <text evidence="3">The sequence shown here is derived from an EMBL/GenBank/DDBJ whole genome shotgun (WGS) entry which is preliminary data.</text>
</comment>
<gene>
    <name evidence="3" type="ORF">PAECIP111802_04874</name>
</gene>
<name>A0ABN7TTW3_9BACL</name>
<dbReference type="RefSeq" id="WP_230415317.1">
    <property type="nucleotide sequence ID" value="NZ_CAJVCE010000015.1"/>
</dbReference>
<protein>
    <recommendedName>
        <fullName evidence="2">HTH araC/xylS-type domain-containing protein</fullName>
    </recommendedName>
</protein>
<evidence type="ECO:0000313" key="3">
    <source>
        <dbReference type="EMBL" id="CAG7651050.1"/>
    </source>
</evidence>
<proteinExistence type="predicted"/>